<reference evidence="2 3" key="1">
    <citation type="journal article" date="2015" name="Genome Biol. Evol.">
        <title>Comparative Genomics of a Bacterivorous Green Alga Reveals Evolutionary Causalities and Consequences of Phago-Mixotrophic Mode of Nutrition.</title>
        <authorList>
            <person name="Burns J.A."/>
            <person name="Paasch A."/>
            <person name="Narechania A."/>
            <person name="Kim E."/>
        </authorList>
    </citation>
    <scope>NUCLEOTIDE SEQUENCE [LARGE SCALE GENOMIC DNA]</scope>
    <source>
        <strain evidence="2 3">PLY_AMNH</strain>
    </source>
</reference>
<dbReference type="EMBL" id="LGRX02009270">
    <property type="protein sequence ID" value="KAK3271921.1"/>
    <property type="molecule type" value="Genomic_DNA"/>
</dbReference>
<evidence type="ECO:0000313" key="3">
    <source>
        <dbReference type="Proteomes" id="UP001190700"/>
    </source>
</evidence>
<dbReference type="AlphaFoldDB" id="A0AAE0L4K0"/>
<sequence length="218" mass="25142">MIFASSKLGRYRDDLHAVFDDKIRLAHELLPLLRQHLESHSHWSVNRVYELLFRRNLTRREGELISQWAAGEHTLQRGWGWDNEKQDRRKGYHPHRYPGKLTRWNESVQLDDEERELLTGIPNSPPYSPKDLTSPASYKAFARLFLLNRMDGEWEAIINEAMEDEGTTEIARQSQANVSMTEAAQQTPKAAAKQPFTTANTEELMRGEAEPPHVAGPK</sequence>
<accession>A0AAE0L4K0</accession>
<name>A0AAE0L4K0_9CHLO</name>
<evidence type="ECO:0000313" key="2">
    <source>
        <dbReference type="EMBL" id="KAK3271921.1"/>
    </source>
</evidence>
<organism evidence="2 3">
    <name type="scientific">Cymbomonas tetramitiformis</name>
    <dbReference type="NCBI Taxonomy" id="36881"/>
    <lineage>
        <taxon>Eukaryota</taxon>
        <taxon>Viridiplantae</taxon>
        <taxon>Chlorophyta</taxon>
        <taxon>Pyramimonadophyceae</taxon>
        <taxon>Pyramimonadales</taxon>
        <taxon>Pyramimonadaceae</taxon>
        <taxon>Cymbomonas</taxon>
    </lineage>
</organism>
<feature type="region of interest" description="Disordered" evidence="1">
    <location>
        <begin position="174"/>
        <end position="218"/>
    </location>
</feature>
<dbReference type="Proteomes" id="UP001190700">
    <property type="component" value="Unassembled WGS sequence"/>
</dbReference>
<proteinExistence type="predicted"/>
<gene>
    <name evidence="2" type="ORF">CYMTET_19754</name>
</gene>
<feature type="compositionally biased region" description="Low complexity" evidence="1">
    <location>
        <begin position="183"/>
        <end position="195"/>
    </location>
</feature>
<evidence type="ECO:0000256" key="1">
    <source>
        <dbReference type="SAM" id="MobiDB-lite"/>
    </source>
</evidence>
<comment type="caution">
    <text evidence="2">The sequence shown here is derived from an EMBL/GenBank/DDBJ whole genome shotgun (WGS) entry which is preliminary data.</text>
</comment>
<keyword evidence="3" id="KW-1185">Reference proteome</keyword>
<protein>
    <submittedName>
        <fullName evidence="2">Uncharacterized protein</fullName>
    </submittedName>
</protein>